<evidence type="ECO:0000256" key="1">
    <source>
        <dbReference type="ARBA" id="ARBA00004496"/>
    </source>
</evidence>
<protein>
    <recommendedName>
        <fullName evidence="7">mRNA-decapping enzyme C-terminal domain-containing protein</fullName>
    </recommendedName>
</protein>
<evidence type="ECO:0008006" key="7">
    <source>
        <dbReference type="Google" id="ProtNLM"/>
    </source>
</evidence>
<dbReference type="Gene3D" id="2.30.29.30">
    <property type="entry name" value="Pleckstrin-homology domain (PH domain)/Phosphotyrosine-binding domain (PTB)"/>
    <property type="match status" value="1"/>
</dbReference>
<evidence type="ECO:0000256" key="3">
    <source>
        <dbReference type="ARBA" id="ARBA00022490"/>
    </source>
</evidence>
<comment type="caution">
    <text evidence="5">The sequence shown here is derived from an EMBL/GenBank/DDBJ whole genome shotgun (WGS) entry which is preliminary data.</text>
</comment>
<keyword evidence="4" id="KW-0507">mRNA processing</keyword>
<dbReference type="SUPFAM" id="SSF50729">
    <property type="entry name" value="PH domain-like"/>
    <property type="match status" value="1"/>
</dbReference>
<dbReference type="Pfam" id="PF06058">
    <property type="entry name" value="DCP1"/>
    <property type="match status" value="1"/>
</dbReference>
<name>A0ABQ8FHZ8_9FUNG</name>
<dbReference type="PANTHER" id="PTHR16290:SF0">
    <property type="entry name" value="DECAPPING PROTEIN 1, ISOFORM A"/>
    <property type="match status" value="1"/>
</dbReference>
<dbReference type="EMBL" id="JAFCIX010000102">
    <property type="protein sequence ID" value="KAH6598591.1"/>
    <property type="molecule type" value="Genomic_DNA"/>
</dbReference>
<reference evidence="5 6" key="1">
    <citation type="submission" date="2021-02" db="EMBL/GenBank/DDBJ databases">
        <title>Variation within the Batrachochytrium salamandrivorans European outbreak.</title>
        <authorList>
            <person name="Kelly M."/>
            <person name="Pasmans F."/>
            <person name="Shea T.P."/>
            <person name="Munoz J.F."/>
            <person name="Carranza S."/>
            <person name="Cuomo C.A."/>
            <person name="Martel A."/>
        </authorList>
    </citation>
    <scope>NUCLEOTIDE SEQUENCE [LARGE SCALE GENOMIC DNA]</scope>
    <source>
        <strain evidence="5 6">AMFP18/2</strain>
    </source>
</reference>
<evidence type="ECO:0000313" key="5">
    <source>
        <dbReference type="EMBL" id="KAH6598591.1"/>
    </source>
</evidence>
<accession>A0ABQ8FHZ8</accession>
<evidence type="ECO:0000256" key="4">
    <source>
        <dbReference type="ARBA" id="ARBA00022664"/>
    </source>
</evidence>
<comment type="similarity">
    <text evidence="2">Belongs to the DCP1 family.</text>
</comment>
<organism evidence="5 6">
    <name type="scientific">Batrachochytrium salamandrivorans</name>
    <dbReference type="NCBI Taxonomy" id="1357716"/>
    <lineage>
        <taxon>Eukaryota</taxon>
        <taxon>Fungi</taxon>
        <taxon>Fungi incertae sedis</taxon>
        <taxon>Chytridiomycota</taxon>
        <taxon>Chytridiomycota incertae sedis</taxon>
        <taxon>Chytridiomycetes</taxon>
        <taxon>Rhizophydiales</taxon>
        <taxon>Rhizophydiales incertae sedis</taxon>
        <taxon>Batrachochytrium</taxon>
    </lineage>
</organism>
<sequence>MSETHVSVKSALNLGVLRRHDPLIESILATSSHVTVYNFEPRSQAWTKRGIEGTMFIFQRNSQPQFGFMIMNRLSTENLVVSLTSDLQFEMLGDYLIYRLPNDSIMGLWIFEPSDRQRLTSILSDMTRYSTPNILHSHDKPRPVSNNEQLMDDAGIYHQDQSLSSGYQQSRQYTHPQQQIRSFGDMTDSYIRSHPGVNYQNQPPQNLYPINQRQPFHSLQHTPSLTISDFWDGIDHMGPSTNGDVLEESEFYARMHSLVRDPNFERALFRSYQASRHK</sequence>
<gene>
    <name evidence="5" type="ORF">BASA50_003629</name>
</gene>
<evidence type="ECO:0000256" key="2">
    <source>
        <dbReference type="ARBA" id="ARBA00008778"/>
    </source>
</evidence>
<dbReference type="InterPro" id="IPR011993">
    <property type="entry name" value="PH-like_dom_sf"/>
</dbReference>
<dbReference type="PANTHER" id="PTHR16290">
    <property type="entry name" value="TRANSCRIPTION FACTOR SMIF DECAPPING ENZYME DCP1"/>
    <property type="match status" value="1"/>
</dbReference>
<dbReference type="CDD" id="cd13182">
    <property type="entry name" value="EVH1-like_Dcp1"/>
    <property type="match status" value="1"/>
</dbReference>
<dbReference type="InterPro" id="IPR010334">
    <property type="entry name" value="Dcp1"/>
</dbReference>
<comment type="subcellular location">
    <subcellularLocation>
        <location evidence="1">Cytoplasm</location>
    </subcellularLocation>
</comment>
<proteinExistence type="inferred from homology"/>
<evidence type="ECO:0000313" key="6">
    <source>
        <dbReference type="Proteomes" id="UP001648503"/>
    </source>
</evidence>
<keyword evidence="3" id="KW-0963">Cytoplasm</keyword>
<dbReference type="Proteomes" id="UP001648503">
    <property type="component" value="Unassembled WGS sequence"/>
</dbReference>
<keyword evidence="6" id="KW-1185">Reference proteome</keyword>